<dbReference type="Proteomes" id="UP001175271">
    <property type="component" value="Unassembled WGS sequence"/>
</dbReference>
<dbReference type="GO" id="GO:0006508">
    <property type="term" value="P:proteolysis"/>
    <property type="evidence" value="ECO:0007669"/>
    <property type="project" value="UniProtKB-KW"/>
</dbReference>
<accession>A0AA39HBF3</accession>
<reference evidence="10" key="1">
    <citation type="submission" date="2023-06" db="EMBL/GenBank/DDBJ databases">
        <title>Genomic analysis of the entomopathogenic nematode Steinernema hermaphroditum.</title>
        <authorList>
            <person name="Schwarz E.M."/>
            <person name="Heppert J.K."/>
            <person name="Baniya A."/>
            <person name="Schwartz H.T."/>
            <person name="Tan C.-H."/>
            <person name="Antoshechkin I."/>
            <person name="Sternberg P.W."/>
            <person name="Goodrich-Blair H."/>
            <person name="Dillman A.R."/>
        </authorList>
    </citation>
    <scope>NUCLEOTIDE SEQUENCE</scope>
    <source>
        <strain evidence="10">PS9179</strain>
        <tissue evidence="10">Whole animal</tissue>
    </source>
</reference>
<proteinExistence type="inferred from homology"/>
<dbReference type="GO" id="GO:0016020">
    <property type="term" value="C:membrane"/>
    <property type="evidence" value="ECO:0007669"/>
    <property type="project" value="TreeGrafter"/>
</dbReference>
<comment type="cofactor">
    <cofactor evidence="1">
        <name>Zn(2+)</name>
        <dbReference type="ChEBI" id="CHEBI:29105"/>
    </cofactor>
</comment>
<evidence type="ECO:0000256" key="3">
    <source>
        <dbReference type="ARBA" id="ARBA00022670"/>
    </source>
</evidence>
<dbReference type="Pfam" id="PF01433">
    <property type="entry name" value="Peptidase_M1"/>
    <property type="match status" value="1"/>
</dbReference>
<feature type="domain" description="ERAP1-like C-terminal" evidence="9">
    <location>
        <begin position="297"/>
        <end position="427"/>
    </location>
</feature>
<dbReference type="SUPFAM" id="SSF55486">
    <property type="entry name" value="Metalloproteases ('zincins'), catalytic domain"/>
    <property type="match status" value="1"/>
</dbReference>
<evidence type="ECO:0000256" key="6">
    <source>
        <dbReference type="ARBA" id="ARBA00022833"/>
    </source>
</evidence>
<comment type="similarity">
    <text evidence="2">Belongs to the peptidase M1 family.</text>
</comment>
<dbReference type="GO" id="GO:0005615">
    <property type="term" value="C:extracellular space"/>
    <property type="evidence" value="ECO:0007669"/>
    <property type="project" value="TreeGrafter"/>
</dbReference>
<dbReference type="Gene3D" id="1.10.3480.20">
    <property type="match status" value="1"/>
</dbReference>
<dbReference type="InterPro" id="IPR014782">
    <property type="entry name" value="Peptidase_M1_dom"/>
</dbReference>
<dbReference type="PRINTS" id="PR00756">
    <property type="entry name" value="ALADIPTASE"/>
</dbReference>
<name>A0AA39HBF3_9BILA</name>
<evidence type="ECO:0000313" key="10">
    <source>
        <dbReference type="EMBL" id="KAK0402743.1"/>
    </source>
</evidence>
<dbReference type="GO" id="GO:0043171">
    <property type="term" value="P:peptide catabolic process"/>
    <property type="evidence" value="ECO:0007669"/>
    <property type="project" value="TreeGrafter"/>
</dbReference>
<evidence type="ECO:0000313" key="11">
    <source>
        <dbReference type="Proteomes" id="UP001175271"/>
    </source>
</evidence>
<dbReference type="GO" id="GO:0070006">
    <property type="term" value="F:metalloaminopeptidase activity"/>
    <property type="evidence" value="ECO:0007669"/>
    <property type="project" value="TreeGrafter"/>
</dbReference>
<evidence type="ECO:0000256" key="7">
    <source>
        <dbReference type="ARBA" id="ARBA00023049"/>
    </source>
</evidence>
<sequence>MSTYLVAMTVGEFQHIEGQGKIGPQIRLHTTPGKKRLERTLNYHIQAFEYFNRLFDFVDPMKKVDVLVVEDFEVAGMENWALIMYAEKIVFYNDHSTMMEEAVTVGHEVAHFWFGNLVTMKWWDDLWLKEGFATFLGHQLAADNYPELPSWEFFLSNGLERAREVDSLISTKAVLAPIQADQLDYVYDSIRYTKSAHFIRMLCDQHAYGNVVSDDLWAAFMDATGMDLKTTYSAWITNPGYPVISVATSSHPGEVTFSARRFIASGALDPNHLGCHSFTHRSDIPGTFHISFGAVDFVQLNPECTGFMIVHYDRALFGKLLNAYRNKELTDVGRFTLVSDTAHLVRAGMSNIDDLVDLIVLSRKERSFMVLSPIADAIDGIRTWLWDSEEYVLSFHFSQFVEHMFNDTLQDIDLGRRELFLAKELRRKIKASTANKVAERDVVWNFMKYNWNTQGLARLLGSPTSRKRLETLSHTLSSFANSTVIQEAKSLFTADQRLTVNGYLRRMEERMTINKRQHELHSRNLRRWLAKRGYGTFFEFQKHNYGEQSRM</sequence>
<organism evidence="10 11">
    <name type="scientific">Steinernema hermaphroditum</name>
    <dbReference type="NCBI Taxonomy" id="289476"/>
    <lineage>
        <taxon>Eukaryota</taxon>
        <taxon>Metazoa</taxon>
        <taxon>Ecdysozoa</taxon>
        <taxon>Nematoda</taxon>
        <taxon>Chromadorea</taxon>
        <taxon>Rhabditida</taxon>
        <taxon>Tylenchina</taxon>
        <taxon>Panagrolaimomorpha</taxon>
        <taxon>Strongyloidoidea</taxon>
        <taxon>Steinernematidae</taxon>
        <taxon>Steinernema</taxon>
    </lineage>
</organism>
<protein>
    <recommendedName>
        <fullName evidence="12">Peptidase M1 membrane alanine aminopeptidase domain-containing protein</fullName>
    </recommendedName>
</protein>
<keyword evidence="5" id="KW-0378">Hydrolase</keyword>
<evidence type="ECO:0000256" key="1">
    <source>
        <dbReference type="ARBA" id="ARBA00001947"/>
    </source>
</evidence>
<keyword evidence="11" id="KW-1185">Reference proteome</keyword>
<dbReference type="GO" id="GO:0005737">
    <property type="term" value="C:cytoplasm"/>
    <property type="evidence" value="ECO:0007669"/>
    <property type="project" value="TreeGrafter"/>
</dbReference>
<dbReference type="InterPro" id="IPR001930">
    <property type="entry name" value="Peptidase_M1"/>
</dbReference>
<keyword evidence="6" id="KW-0862">Zinc</keyword>
<feature type="domain" description="Peptidase M1 membrane alanine aminopeptidase" evidence="8">
    <location>
        <begin position="40"/>
        <end position="231"/>
    </location>
</feature>
<dbReference type="PANTHER" id="PTHR11533">
    <property type="entry name" value="PROTEASE M1 ZINC METALLOPROTEASE"/>
    <property type="match status" value="1"/>
</dbReference>
<dbReference type="AlphaFoldDB" id="A0AA39HBF3"/>
<evidence type="ECO:0000259" key="8">
    <source>
        <dbReference type="Pfam" id="PF01433"/>
    </source>
</evidence>
<evidence type="ECO:0008006" key="12">
    <source>
        <dbReference type="Google" id="ProtNLM"/>
    </source>
</evidence>
<dbReference type="InterPro" id="IPR027268">
    <property type="entry name" value="Peptidase_M4/M1_CTD_sf"/>
</dbReference>
<evidence type="ECO:0000256" key="5">
    <source>
        <dbReference type="ARBA" id="ARBA00022801"/>
    </source>
</evidence>
<dbReference type="InterPro" id="IPR050344">
    <property type="entry name" value="Peptidase_M1_aminopeptidases"/>
</dbReference>
<dbReference type="InterPro" id="IPR024571">
    <property type="entry name" value="ERAP1-like_C_dom"/>
</dbReference>
<dbReference type="Pfam" id="PF11838">
    <property type="entry name" value="ERAP1_C"/>
    <property type="match status" value="1"/>
</dbReference>
<dbReference type="GO" id="GO:0042277">
    <property type="term" value="F:peptide binding"/>
    <property type="evidence" value="ECO:0007669"/>
    <property type="project" value="TreeGrafter"/>
</dbReference>
<comment type="caution">
    <text evidence="10">The sequence shown here is derived from an EMBL/GenBank/DDBJ whole genome shotgun (WGS) entry which is preliminary data.</text>
</comment>
<dbReference type="Gene3D" id="1.10.390.10">
    <property type="entry name" value="Neutral Protease Domain 2"/>
    <property type="match status" value="1"/>
</dbReference>
<gene>
    <name evidence="10" type="ORF">QR680_016507</name>
</gene>
<keyword evidence="7" id="KW-0482">Metalloprotease</keyword>
<dbReference type="PANTHER" id="PTHR11533:SF299">
    <property type="entry name" value="AMINOPEPTIDASE"/>
    <property type="match status" value="1"/>
</dbReference>
<evidence type="ECO:0000256" key="4">
    <source>
        <dbReference type="ARBA" id="ARBA00022723"/>
    </source>
</evidence>
<dbReference type="GO" id="GO:0008270">
    <property type="term" value="F:zinc ion binding"/>
    <property type="evidence" value="ECO:0007669"/>
    <property type="project" value="InterPro"/>
</dbReference>
<evidence type="ECO:0000256" key="2">
    <source>
        <dbReference type="ARBA" id="ARBA00010136"/>
    </source>
</evidence>
<keyword evidence="3" id="KW-0645">Protease</keyword>
<dbReference type="EMBL" id="JAUCMV010000004">
    <property type="protein sequence ID" value="KAK0402743.1"/>
    <property type="molecule type" value="Genomic_DNA"/>
</dbReference>
<keyword evidence="4" id="KW-0479">Metal-binding</keyword>
<evidence type="ECO:0000259" key="9">
    <source>
        <dbReference type="Pfam" id="PF11838"/>
    </source>
</evidence>